<sequence>MRIHLDLLAAGHHPVDIKQVLGSYCKRKKLPSNHTTRCDTDRSTGSTRLVR</sequence>
<name>A0A2S7XU12_9GAMM</name>
<geneLocation type="plasmid" evidence="2">
    <name>pCok386</name>
</geneLocation>
<reference evidence="2 3" key="1">
    <citation type="submission" date="2018-01" db="EMBL/GenBank/DDBJ databases">
        <title>The complete genome sequence of Chromatium okenii LaCa, a purple sulfur bacterium with a turbulent life.</title>
        <authorList>
            <person name="Luedin S.M."/>
            <person name="Liechti N."/>
            <person name="Storelli N."/>
            <person name="Danza F."/>
            <person name="Wittwer M."/>
            <person name="Pothier J.F."/>
            <person name="Tonolla M.A."/>
        </authorList>
    </citation>
    <scope>NUCLEOTIDE SEQUENCE [LARGE SCALE GENOMIC DNA]</scope>
    <source>
        <strain evidence="2 3">LaCa</strain>
        <plasmid evidence="2">pCok386</plasmid>
    </source>
</reference>
<dbReference type="EMBL" id="PPGH01000027">
    <property type="protein sequence ID" value="PQJ96882.1"/>
    <property type="molecule type" value="Genomic_DNA"/>
</dbReference>
<protein>
    <submittedName>
        <fullName evidence="2">Uncharacterized protein</fullName>
    </submittedName>
</protein>
<keyword evidence="2" id="KW-0614">Plasmid</keyword>
<accession>A0A2S7XU12</accession>
<gene>
    <name evidence="2" type="ORF">CXB77_05560</name>
</gene>
<evidence type="ECO:0000313" key="2">
    <source>
        <dbReference type="EMBL" id="PQJ96882.1"/>
    </source>
</evidence>
<evidence type="ECO:0000256" key="1">
    <source>
        <dbReference type="SAM" id="MobiDB-lite"/>
    </source>
</evidence>
<comment type="caution">
    <text evidence="2">The sequence shown here is derived from an EMBL/GenBank/DDBJ whole genome shotgun (WGS) entry which is preliminary data.</text>
</comment>
<organism evidence="2 3">
    <name type="scientific">Chromatium okenii</name>
    <dbReference type="NCBI Taxonomy" id="61644"/>
    <lineage>
        <taxon>Bacteria</taxon>
        <taxon>Pseudomonadati</taxon>
        <taxon>Pseudomonadota</taxon>
        <taxon>Gammaproteobacteria</taxon>
        <taxon>Chromatiales</taxon>
        <taxon>Chromatiaceae</taxon>
        <taxon>Chromatium</taxon>
    </lineage>
</organism>
<keyword evidence="3" id="KW-1185">Reference proteome</keyword>
<dbReference type="AlphaFoldDB" id="A0A2S7XU12"/>
<dbReference type="Proteomes" id="UP000239936">
    <property type="component" value="Unassembled WGS sequence"/>
</dbReference>
<feature type="region of interest" description="Disordered" evidence="1">
    <location>
        <begin position="30"/>
        <end position="51"/>
    </location>
</feature>
<proteinExistence type="predicted"/>
<evidence type="ECO:0000313" key="3">
    <source>
        <dbReference type="Proteomes" id="UP000239936"/>
    </source>
</evidence>